<dbReference type="InterPro" id="IPR013563">
    <property type="entry name" value="Oligopep_ABC_C"/>
</dbReference>
<dbReference type="GO" id="GO:0055085">
    <property type="term" value="P:transmembrane transport"/>
    <property type="evidence" value="ECO:0007669"/>
    <property type="project" value="UniProtKB-ARBA"/>
</dbReference>
<dbReference type="GO" id="GO:0005524">
    <property type="term" value="F:ATP binding"/>
    <property type="evidence" value="ECO:0007669"/>
    <property type="project" value="UniProtKB-KW"/>
</dbReference>
<accession>A0A7W6DS97</accession>
<dbReference type="PROSITE" id="PS50893">
    <property type="entry name" value="ABC_TRANSPORTER_2"/>
    <property type="match status" value="2"/>
</dbReference>
<evidence type="ECO:0000256" key="5">
    <source>
        <dbReference type="ARBA" id="ARBA00022840"/>
    </source>
</evidence>
<evidence type="ECO:0000256" key="4">
    <source>
        <dbReference type="ARBA" id="ARBA00022741"/>
    </source>
</evidence>
<evidence type="ECO:0000256" key="3">
    <source>
        <dbReference type="ARBA" id="ARBA00022448"/>
    </source>
</evidence>
<dbReference type="PROSITE" id="PS00211">
    <property type="entry name" value="ABC_TRANSPORTER_1"/>
    <property type="match status" value="2"/>
</dbReference>
<evidence type="ECO:0000313" key="7">
    <source>
        <dbReference type="EMBL" id="MBB3984224.1"/>
    </source>
</evidence>
<dbReference type="CDD" id="cd03257">
    <property type="entry name" value="ABC_NikE_OppD_transporters"/>
    <property type="match status" value="2"/>
</dbReference>
<organism evidence="7 8">
    <name type="scientific">Sagittula marina</name>
    <dbReference type="NCBI Taxonomy" id="943940"/>
    <lineage>
        <taxon>Bacteria</taxon>
        <taxon>Pseudomonadati</taxon>
        <taxon>Pseudomonadota</taxon>
        <taxon>Alphaproteobacteria</taxon>
        <taxon>Rhodobacterales</taxon>
        <taxon>Roseobacteraceae</taxon>
        <taxon>Sagittula</taxon>
    </lineage>
</organism>
<dbReference type="EMBL" id="JACIEJ010000001">
    <property type="protein sequence ID" value="MBB3984224.1"/>
    <property type="molecule type" value="Genomic_DNA"/>
</dbReference>
<gene>
    <name evidence="7" type="ORF">GGQ68_000535</name>
</gene>
<dbReference type="SUPFAM" id="SSF52540">
    <property type="entry name" value="P-loop containing nucleoside triphosphate hydrolases"/>
    <property type="match status" value="2"/>
</dbReference>
<comment type="subcellular location">
    <subcellularLocation>
        <location evidence="1">Cell inner membrane</location>
        <topology evidence="1">Peripheral membrane protein</topology>
    </subcellularLocation>
</comment>
<dbReference type="GO" id="GO:0016887">
    <property type="term" value="F:ATP hydrolysis activity"/>
    <property type="evidence" value="ECO:0007669"/>
    <property type="project" value="InterPro"/>
</dbReference>
<dbReference type="InterPro" id="IPR027417">
    <property type="entry name" value="P-loop_NTPase"/>
</dbReference>
<comment type="caution">
    <text evidence="7">The sequence shown here is derived from an EMBL/GenBank/DDBJ whole genome shotgun (WGS) entry which is preliminary data.</text>
</comment>
<dbReference type="AlphaFoldDB" id="A0A7W6DS97"/>
<keyword evidence="8" id="KW-1185">Reference proteome</keyword>
<keyword evidence="3" id="KW-0813">Transport</keyword>
<dbReference type="Pfam" id="PF00005">
    <property type="entry name" value="ABC_tran"/>
    <property type="match status" value="2"/>
</dbReference>
<feature type="domain" description="ABC transporter" evidence="6">
    <location>
        <begin position="16"/>
        <end position="253"/>
    </location>
</feature>
<dbReference type="Pfam" id="PF08352">
    <property type="entry name" value="oligo_HPY"/>
    <property type="match status" value="1"/>
</dbReference>
<keyword evidence="5 7" id="KW-0067">ATP-binding</keyword>
<name>A0A7W6DS97_9RHOB</name>
<dbReference type="Gene3D" id="3.40.50.300">
    <property type="entry name" value="P-loop containing nucleotide triphosphate hydrolases"/>
    <property type="match status" value="2"/>
</dbReference>
<dbReference type="PANTHER" id="PTHR43776">
    <property type="entry name" value="TRANSPORT ATP-BINDING PROTEIN"/>
    <property type="match status" value="1"/>
</dbReference>
<keyword evidence="4" id="KW-0547">Nucleotide-binding</keyword>
<evidence type="ECO:0000256" key="1">
    <source>
        <dbReference type="ARBA" id="ARBA00004417"/>
    </source>
</evidence>
<evidence type="ECO:0000313" key="8">
    <source>
        <dbReference type="Proteomes" id="UP000541426"/>
    </source>
</evidence>
<dbReference type="NCBIfam" id="NF008453">
    <property type="entry name" value="PRK11308.1"/>
    <property type="match status" value="2"/>
</dbReference>
<dbReference type="SMART" id="SM00382">
    <property type="entry name" value="AAA"/>
    <property type="match status" value="2"/>
</dbReference>
<comment type="similarity">
    <text evidence="2">Belongs to the ABC transporter superfamily.</text>
</comment>
<dbReference type="InterPro" id="IPR003439">
    <property type="entry name" value="ABC_transporter-like_ATP-bd"/>
</dbReference>
<dbReference type="InterPro" id="IPR017871">
    <property type="entry name" value="ABC_transporter-like_CS"/>
</dbReference>
<protein>
    <submittedName>
        <fullName evidence="7">Peptide/nickel transport system ATP-binding protein</fullName>
    </submittedName>
</protein>
<dbReference type="Proteomes" id="UP000541426">
    <property type="component" value="Unassembled WGS sequence"/>
</dbReference>
<dbReference type="NCBIfam" id="NF007739">
    <property type="entry name" value="PRK10419.1"/>
    <property type="match status" value="2"/>
</dbReference>
<feature type="domain" description="ABC transporter" evidence="6">
    <location>
        <begin position="272"/>
        <end position="516"/>
    </location>
</feature>
<dbReference type="GO" id="GO:0015833">
    <property type="term" value="P:peptide transport"/>
    <property type="evidence" value="ECO:0007669"/>
    <property type="project" value="InterPro"/>
</dbReference>
<sequence>MSVNRMPHAEAAAPLLSLRDLSVAIRGRGLLHDVSLDIAAGEVVALTGESGSGKSLTALATMGLLPTRAQISGTLRFAGQDLLPLAEPQRAALRGRHMSMIFQEPMTALNPLQTIGQQIAEVCAIHRAPPPDLAALLDRVGLDLPPSRYPHELSGGQRQRVVIAMAVALRPKLIIADEPTTALDVTTQSQILTLLKDLTRQHGSALMMITHDLAVVADMADRIVVMNKGHVVETAPTATLLAAPQHAYTQSLLAASAHRTKLPPRAVGSRLLAARDVTITYPAARRLLRGPAPVPAVQKVSFDIRKGERLGLVGESGCGKSTLARALLGLQPLAEGEITLDGAAINTRAARQRIQVVFQDPYGSFNPRHRVRRLLAEPLHLLDHRPSRRDVDASIARALTDVGLSPDDAEKHIHAFSGGQRQRLAIARALVISPELIVLDEAVSALDVRVRAKVLDLLADLSAKRGLAWLFISHDLSVVRSVTDRVLVMDKGQIVEDAATQALFDRPAHPVTRRLLAAAPRGV</sequence>
<dbReference type="InterPro" id="IPR050319">
    <property type="entry name" value="ABC_transp_ATP-bind"/>
</dbReference>
<dbReference type="GO" id="GO:0005886">
    <property type="term" value="C:plasma membrane"/>
    <property type="evidence" value="ECO:0007669"/>
    <property type="project" value="UniProtKB-SubCell"/>
</dbReference>
<dbReference type="InterPro" id="IPR003593">
    <property type="entry name" value="AAA+_ATPase"/>
</dbReference>
<evidence type="ECO:0000256" key="2">
    <source>
        <dbReference type="ARBA" id="ARBA00005417"/>
    </source>
</evidence>
<dbReference type="PANTHER" id="PTHR43776:SF7">
    <property type="entry name" value="D,D-DIPEPTIDE TRANSPORT ATP-BINDING PROTEIN DDPF-RELATED"/>
    <property type="match status" value="1"/>
</dbReference>
<proteinExistence type="inferred from homology"/>
<evidence type="ECO:0000259" key="6">
    <source>
        <dbReference type="PROSITE" id="PS50893"/>
    </source>
</evidence>
<reference evidence="7 8" key="1">
    <citation type="submission" date="2020-08" db="EMBL/GenBank/DDBJ databases">
        <title>Genomic Encyclopedia of Type Strains, Phase IV (KMG-IV): sequencing the most valuable type-strain genomes for metagenomic binning, comparative biology and taxonomic classification.</title>
        <authorList>
            <person name="Goeker M."/>
        </authorList>
    </citation>
    <scope>NUCLEOTIDE SEQUENCE [LARGE SCALE GENOMIC DNA]</scope>
    <source>
        <strain evidence="7 8">DSM 102235</strain>
    </source>
</reference>